<dbReference type="InterPro" id="IPR013324">
    <property type="entry name" value="RNA_pol_sigma_r3/r4-like"/>
</dbReference>
<gene>
    <name evidence="2" type="ORF">MM35RIKEN_20300</name>
</gene>
<dbReference type="GO" id="GO:0006352">
    <property type="term" value="P:DNA-templated transcription initiation"/>
    <property type="evidence" value="ECO:0007669"/>
    <property type="project" value="InterPro"/>
</dbReference>
<evidence type="ECO:0000259" key="1">
    <source>
        <dbReference type="Pfam" id="PF08281"/>
    </source>
</evidence>
<dbReference type="InterPro" id="IPR013249">
    <property type="entry name" value="RNA_pol_sigma70_r4_t2"/>
</dbReference>
<geneLocation type="plasmid" evidence="2 3">
    <name>pMM35_01</name>
</geneLocation>
<dbReference type="SUPFAM" id="SSF88659">
    <property type="entry name" value="Sigma3 and sigma4 domains of RNA polymerase sigma factors"/>
    <property type="match status" value="1"/>
</dbReference>
<accession>A0A810PTV4</accession>
<dbReference type="Pfam" id="PF08281">
    <property type="entry name" value="Sigma70_r4_2"/>
    <property type="match status" value="1"/>
</dbReference>
<dbReference type="GO" id="GO:0003677">
    <property type="term" value="F:DNA binding"/>
    <property type="evidence" value="ECO:0007669"/>
    <property type="project" value="UniProtKB-KW"/>
</dbReference>
<organism evidence="2 3">
    <name type="scientific">Vescimonas fastidiosa</name>
    <dbReference type="NCBI Taxonomy" id="2714353"/>
    <lineage>
        <taxon>Bacteria</taxon>
        <taxon>Bacillati</taxon>
        <taxon>Bacillota</taxon>
        <taxon>Clostridia</taxon>
        <taxon>Eubacteriales</taxon>
        <taxon>Oscillospiraceae</taxon>
        <taxon>Vescimonas</taxon>
    </lineage>
</organism>
<reference evidence="2" key="1">
    <citation type="submission" date="2020-09" db="EMBL/GenBank/DDBJ databases">
        <title>New species isolated from human feces.</title>
        <authorList>
            <person name="Kitahara M."/>
            <person name="Shigeno Y."/>
            <person name="Shime M."/>
            <person name="Matsumoto Y."/>
            <person name="Nakamura S."/>
            <person name="Motooka D."/>
            <person name="Fukuoka S."/>
            <person name="Nishikawa H."/>
            <person name="Benno Y."/>
        </authorList>
    </citation>
    <scope>NUCLEOTIDE SEQUENCE</scope>
    <source>
        <strain evidence="2">MM35</strain>
        <plasmid evidence="2">pMM35_01</plasmid>
    </source>
</reference>
<evidence type="ECO:0000313" key="2">
    <source>
        <dbReference type="EMBL" id="BCK79838.1"/>
    </source>
</evidence>
<dbReference type="InterPro" id="IPR036388">
    <property type="entry name" value="WH-like_DNA-bd_sf"/>
</dbReference>
<dbReference type="EMBL" id="AP023416">
    <property type="protein sequence ID" value="BCK79838.1"/>
    <property type="molecule type" value="Genomic_DNA"/>
</dbReference>
<dbReference type="AlphaFoldDB" id="A0A810PTV4"/>
<evidence type="ECO:0000313" key="3">
    <source>
        <dbReference type="Proteomes" id="UP000681343"/>
    </source>
</evidence>
<dbReference type="Gene3D" id="1.10.10.10">
    <property type="entry name" value="Winged helix-like DNA-binding domain superfamily/Winged helix DNA-binding domain"/>
    <property type="match status" value="1"/>
</dbReference>
<sequence>MKPHSHEEHIQHSFDAFCKKVLRNEARDYQDELARKRNREISFSDLPVEVMEQLSVCDLYFVEDKTFGVLDYAVYIENDDLAQAIAALPMDKRDIILLSYFLDMSDNEIAKLLNMVRSSVAYRRTSTLKLLKELMGGNTDDT</sequence>
<dbReference type="GO" id="GO:0016987">
    <property type="term" value="F:sigma factor activity"/>
    <property type="evidence" value="ECO:0007669"/>
    <property type="project" value="InterPro"/>
</dbReference>
<dbReference type="Proteomes" id="UP000681343">
    <property type="component" value="Plasmid pMM35_01"/>
</dbReference>
<protein>
    <submittedName>
        <fullName evidence="2">DNA-binding protein</fullName>
    </submittedName>
</protein>
<proteinExistence type="predicted"/>
<keyword evidence="2" id="KW-0238">DNA-binding</keyword>
<feature type="domain" description="RNA polymerase sigma factor 70 region 4 type 2" evidence="1">
    <location>
        <begin position="80"/>
        <end position="125"/>
    </location>
</feature>
<keyword evidence="2" id="KW-0614">Plasmid</keyword>
<keyword evidence="3" id="KW-1185">Reference proteome</keyword>
<dbReference type="RefSeq" id="WP_212821638.1">
    <property type="nucleotide sequence ID" value="NZ_AP023416.1"/>
</dbReference>
<name>A0A810PTV4_9FIRM</name>
<dbReference type="KEGG" id="vfa:MM35RIKEN_20300"/>